<dbReference type="InterPro" id="IPR038765">
    <property type="entry name" value="Papain-like_cys_pep_sf"/>
</dbReference>
<dbReference type="Pfam" id="PF05257">
    <property type="entry name" value="CHAP"/>
    <property type="match status" value="1"/>
</dbReference>
<evidence type="ECO:0000259" key="1">
    <source>
        <dbReference type="PROSITE" id="PS50911"/>
    </source>
</evidence>
<evidence type="ECO:0000313" key="2">
    <source>
        <dbReference type="EMBL" id="RWY41634.1"/>
    </source>
</evidence>
<keyword evidence="3" id="KW-1185">Reference proteome</keyword>
<reference evidence="2 3" key="1">
    <citation type="journal article" date="2015" name="Int. J. Syst. Evol. Microbiol.">
        <title>Gemmobacter intermedius sp. nov., isolated from a white stork (Ciconia ciconia).</title>
        <authorList>
            <person name="Kampfer P."/>
            <person name="Jerzak L."/>
            <person name="Wilharm G."/>
            <person name="Golke J."/>
            <person name="Busse H.J."/>
            <person name="Glaeser S.P."/>
        </authorList>
    </citation>
    <scope>NUCLEOTIDE SEQUENCE [LARGE SCALE GENOMIC DNA]</scope>
    <source>
        <strain evidence="2 3">119/4</strain>
    </source>
</reference>
<proteinExistence type="predicted"/>
<dbReference type="Gene3D" id="3.90.1720.10">
    <property type="entry name" value="endopeptidase domain like (from Nostoc punctiforme)"/>
    <property type="match status" value="1"/>
</dbReference>
<name>A0A444MCA7_9RHOB</name>
<dbReference type="OrthoDB" id="7279151at2"/>
<accession>A0A444MCA7</accession>
<evidence type="ECO:0000313" key="3">
    <source>
        <dbReference type="Proteomes" id="UP000287168"/>
    </source>
</evidence>
<dbReference type="PROSITE" id="PS50911">
    <property type="entry name" value="CHAP"/>
    <property type="match status" value="1"/>
</dbReference>
<dbReference type="AlphaFoldDB" id="A0A444MCA7"/>
<protein>
    <submittedName>
        <fullName evidence="2">CHAP domain-containing protein</fullName>
    </submittedName>
</protein>
<gene>
    <name evidence="2" type="ORF">EP867_08940</name>
</gene>
<sequence length="217" mass="23900">MTFAASAQDLRPQPRPADTTAAEVALVQTTTTAPAQRPRARPEGLRLAAAPAALQATVSTRNAPASTHAVQPALLRQRTQLAVQNAQAKRARGQRVWCVPFARDASGVQIRGDARTWWSQAAGQYHRSNTPEVGAVMNFAPTKKMRRGHVAVVSRIVNSRQILISHANWTRNQVSLDMVAVDVSPRNDWSQVRLEHRRGQMTSTTYPIYGFIHPTRG</sequence>
<dbReference type="InterPro" id="IPR007921">
    <property type="entry name" value="CHAP_dom"/>
</dbReference>
<comment type="caution">
    <text evidence="2">The sequence shown here is derived from an EMBL/GenBank/DDBJ whole genome shotgun (WGS) entry which is preliminary data.</text>
</comment>
<dbReference type="Proteomes" id="UP000287168">
    <property type="component" value="Unassembled WGS sequence"/>
</dbReference>
<dbReference type="SUPFAM" id="SSF54001">
    <property type="entry name" value="Cysteine proteinases"/>
    <property type="match status" value="1"/>
</dbReference>
<organism evidence="2 3">
    <name type="scientific">Falsigemmobacter intermedius</name>
    <dbReference type="NCBI Taxonomy" id="1553448"/>
    <lineage>
        <taxon>Bacteria</taxon>
        <taxon>Pseudomonadati</taxon>
        <taxon>Pseudomonadota</taxon>
        <taxon>Alphaproteobacteria</taxon>
        <taxon>Rhodobacterales</taxon>
        <taxon>Paracoccaceae</taxon>
        <taxon>Falsigemmobacter</taxon>
    </lineage>
</organism>
<dbReference type="EMBL" id="SBLC01000010">
    <property type="protein sequence ID" value="RWY41634.1"/>
    <property type="molecule type" value="Genomic_DNA"/>
</dbReference>
<feature type="domain" description="Peptidase C51" evidence="1">
    <location>
        <begin position="73"/>
        <end position="196"/>
    </location>
</feature>